<dbReference type="EMBL" id="JABEQB010000003">
    <property type="protein sequence ID" value="NNG65914.1"/>
    <property type="molecule type" value="Genomic_DNA"/>
</dbReference>
<dbReference type="InterPro" id="IPR050153">
    <property type="entry name" value="Metal_Ion_Import_ABC"/>
</dbReference>
<dbReference type="PROSITE" id="PS50893">
    <property type="entry name" value="ABC_TRANSPORTER_2"/>
    <property type="match status" value="1"/>
</dbReference>
<organism evidence="5 6">
    <name type="scientific">Caldanaerobacter subterraneus</name>
    <dbReference type="NCBI Taxonomy" id="911092"/>
    <lineage>
        <taxon>Bacteria</taxon>
        <taxon>Bacillati</taxon>
        <taxon>Bacillota</taxon>
        <taxon>Clostridia</taxon>
        <taxon>Thermoanaerobacterales</taxon>
        <taxon>Thermoanaerobacteraceae</taxon>
        <taxon>Caldanaerobacter</taxon>
    </lineage>
</organism>
<keyword evidence="1" id="KW-0813">Transport</keyword>
<keyword evidence="3 5" id="KW-0067">ATP-binding</keyword>
<dbReference type="RefSeq" id="WP_170270019.1">
    <property type="nucleotide sequence ID" value="NZ_JABEQB010000003.1"/>
</dbReference>
<keyword evidence="2" id="KW-0547">Nucleotide-binding</keyword>
<dbReference type="InterPro" id="IPR027417">
    <property type="entry name" value="P-loop_NTPase"/>
</dbReference>
<gene>
    <name evidence="5" type="ORF">HKI81_01460</name>
</gene>
<evidence type="ECO:0000313" key="6">
    <source>
        <dbReference type="Proteomes" id="UP000529861"/>
    </source>
</evidence>
<evidence type="ECO:0000256" key="2">
    <source>
        <dbReference type="ARBA" id="ARBA00022741"/>
    </source>
</evidence>
<protein>
    <submittedName>
        <fullName evidence="5">ABC transporter ATP-binding protein</fullName>
    </submittedName>
</protein>
<evidence type="ECO:0000313" key="5">
    <source>
        <dbReference type="EMBL" id="NNG65914.1"/>
    </source>
</evidence>
<comment type="caution">
    <text evidence="5">The sequence shown here is derived from an EMBL/GenBank/DDBJ whole genome shotgun (WGS) entry which is preliminary data.</text>
</comment>
<dbReference type="InterPro" id="IPR003439">
    <property type="entry name" value="ABC_transporter-like_ATP-bd"/>
</dbReference>
<dbReference type="SUPFAM" id="SSF52540">
    <property type="entry name" value="P-loop containing nucleoside triphosphate hydrolases"/>
    <property type="match status" value="1"/>
</dbReference>
<dbReference type="FunFam" id="3.40.50.300:FF:000134">
    <property type="entry name" value="Iron-enterobactin ABC transporter ATP-binding protein"/>
    <property type="match status" value="1"/>
</dbReference>
<dbReference type="PROSITE" id="PS00211">
    <property type="entry name" value="ABC_TRANSPORTER_1"/>
    <property type="match status" value="1"/>
</dbReference>
<dbReference type="SMART" id="SM00382">
    <property type="entry name" value="AAA"/>
    <property type="match status" value="1"/>
</dbReference>
<dbReference type="PANTHER" id="PTHR42734:SF19">
    <property type="entry name" value="IRON COMPOUNDS ABC TRANSPORTER, ATP-BINDING PROTEIN"/>
    <property type="match status" value="1"/>
</dbReference>
<evidence type="ECO:0000256" key="1">
    <source>
        <dbReference type="ARBA" id="ARBA00022448"/>
    </source>
</evidence>
<name>A0A7Y2L543_9THEO</name>
<proteinExistence type="predicted"/>
<dbReference type="InterPro" id="IPR017871">
    <property type="entry name" value="ABC_transporter-like_CS"/>
</dbReference>
<dbReference type="Gene3D" id="3.40.50.300">
    <property type="entry name" value="P-loop containing nucleotide triphosphate hydrolases"/>
    <property type="match status" value="1"/>
</dbReference>
<sequence length="265" mass="30145">MLEVKNLSFSYDDKKVLKNVSFITKGKINCFIGPNGSGKSTLLKVITGILKPEEGMVIWNKMNLEDISIKERSKIFSYVPQEFSITFPYSVFDVVLMGRNPHVDFIKGPSLEDKILTLKYLELLKIDHLRERPFTSLSGGQKRMVLIARGLVQEGEILVLDEPTSSLDFGNQFRILKFIKEIAANLDKTVLMSLHDPNLALYYCDEVFLMKNGGIVCNGSPEEVLTNKELLESIYSLKMNFVNMGSKYKFIFPQEIFCDSSYSVH</sequence>
<dbReference type="GO" id="GO:0005524">
    <property type="term" value="F:ATP binding"/>
    <property type="evidence" value="ECO:0007669"/>
    <property type="project" value="UniProtKB-KW"/>
</dbReference>
<evidence type="ECO:0000259" key="4">
    <source>
        <dbReference type="PROSITE" id="PS50893"/>
    </source>
</evidence>
<feature type="domain" description="ABC transporter" evidence="4">
    <location>
        <begin position="2"/>
        <end position="237"/>
    </location>
</feature>
<evidence type="ECO:0000256" key="3">
    <source>
        <dbReference type="ARBA" id="ARBA00022840"/>
    </source>
</evidence>
<dbReference type="CDD" id="cd03214">
    <property type="entry name" value="ABC_Iron-Siderophores_B12_Hemin"/>
    <property type="match status" value="1"/>
</dbReference>
<dbReference type="GO" id="GO:0016887">
    <property type="term" value="F:ATP hydrolysis activity"/>
    <property type="evidence" value="ECO:0007669"/>
    <property type="project" value="InterPro"/>
</dbReference>
<dbReference type="PANTHER" id="PTHR42734">
    <property type="entry name" value="METAL TRANSPORT SYSTEM ATP-BINDING PROTEIN TM_0124-RELATED"/>
    <property type="match status" value="1"/>
</dbReference>
<dbReference type="Proteomes" id="UP000529861">
    <property type="component" value="Unassembled WGS sequence"/>
</dbReference>
<reference evidence="5 6" key="1">
    <citation type="submission" date="2020-04" db="EMBL/GenBank/DDBJ databases">
        <title>Draft genome sequence of Caldanaerobacter sunterraneus. strain 1523vc isolated from Griffin hot spring, Kamchatka, Russia.</title>
        <authorList>
            <person name="Toshchakov S.V."/>
            <person name="Podosokorskaya O.A."/>
            <person name="Kublanov I.V."/>
            <person name="Korzhenkov A."/>
            <person name="Patrushev M.V."/>
        </authorList>
    </citation>
    <scope>NUCLEOTIDE SEQUENCE [LARGE SCALE GENOMIC DNA]</scope>
    <source>
        <strain evidence="5 6">1523vc</strain>
    </source>
</reference>
<dbReference type="InterPro" id="IPR003593">
    <property type="entry name" value="AAA+_ATPase"/>
</dbReference>
<accession>A0A7Y2L543</accession>
<dbReference type="AlphaFoldDB" id="A0A7Y2L543"/>
<dbReference type="Pfam" id="PF00005">
    <property type="entry name" value="ABC_tran"/>
    <property type="match status" value="1"/>
</dbReference>